<reference evidence="2" key="1">
    <citation type="journal article" date="2015" name="Nat. Genet.">
        <title>The genome and transcriptome of the zoonotic hookworm Ancylostoma ceylanicum identify infection-specific gene families.</title>
        <authorList>
            <person name="Schwarz E.M."/>
            <person name="Hu Y."/>
            <person name="Antoshechkin I."/>
            <person name="Miller M.M."/>
            <person name="Sternberg P.W."/>
            <person name="Aroian R.V."/>
        </authorList>
    </citation>
    <scope>NUCLEOTIDE SEQUENCE</scope>
    <source>
        <strain evidence="2">HY135</strain>
    </source>
</reference>
<protein>
    <submittedName>
        <fullName evidence="1">Uncharacterized protein</fullName>
    </submittedName>
</protein>
<sequence>MGDVRNVDDPGDRSGEIEDYYADDVRKLVELVSRCYVPDFQGFQPNDTIIHQPFVTKPQTWPSIIIMNAGGRLRATTEEAEPLIYKPTKYRLPRIVSCVWTSPVAMAQDSLVTLI</sequence>
<comment type="caution">
    <text evidence="1">The sequence shown here is derived from an EMBL/GenBank/DDBJ whole genome shotgun (WGS) entry which is preliminary data.</text>
</comment>
<dbReference type="AlphaFoldDB" id="A0A016SU90"/>
<evidence type="ECO:0000313" key="1">
    <source>
        <dbReference type="EMBL" id="EYB93951.1"/>
    </source>
</evidence>
<proteinExistence type="predicted"/>
<gene>
    <name evidence="1" type="primary">Acey_s0177.g596</name>
    <name evidence="1" type="ORF">Y032_0177g596</name>
</gene>
<organism evidence="1 2">
    <name type="scientific">Ancylostoma ceylanicum</name>
    <dbReference type="NCBI Taxonomy" id="53326"/>
    <lineage>
        <taxon>Eukaryota</taxon>
        <taxon>Metazoa</taxon>
        <taxon>Ecdysozoa</taxon>
        <taxon>Nematoda</taxon>
        <taxon>Chromadorea</taxon>
        <taxon>Rhabditida</taxon>
        <taxon>Rhabditina</taxon>
        <taxon>Rhabditomorpha</taxon>
        <taxon>Strongyloidea</taxon>
        <taxon>Ancylostomatidae</taxon>
        <taxon>Ancylostomatinae</taxon>
        <taxon>Ancylostoma</taxon>
    </lineage>
</organism>
<name>A0A016SU90_9BILA</name>
<dbReference type="Proteomes" id="UP000024635">
    <property type="component" value="Unassembled WGS sequence"/>
</dbReference>
<keyword evidence="2" id="KW-1185">Reference proteome</keyword>
<accession>A0A016SU90</accession>
<evidence type="ECO:0000313" key="2">
    <source>
        <dbReference type="Proteomes" id="UP000024635"/>
    </source>
</evidence>
<dbReference type="EMBL" id="JARK01001513">
    <property type="protein sequence ID" value="EYB93951.1"/>
    <property type="molecule type" value="Genomic_DNA"/>
</dbReference>